<evidence type="ECO:0000313" key="1">
    <source>
        <dbReference type="EMBL" id="HGU40714.1"/>
    </source>
</evidence>
<gene>
    <name evidence="1" type="ORF">ENT77_05905</name>
</gene>
<sequence>MTILKGRHLACVILFSILSLLSLLISSCGVKIPSGTPEKVTVNYEKYLEFPLTNLRFSVKDSLVEFENALRGASLNLEKSDPIILSFATEVSLSPSTFLENFKRQLDEMLGEFTEGLSFQLDVNGLTSSLSGSFTLPELPGVQQFSVSVSDVPVDNLILVQDVAVLVGPNGSVLLSPLLTTLPFEEAIFAQTYLKVTFIPTSGGLLNLSLELDGAEIPMNQTIQNLTIRRSSTLILKNKISDVVSGKLTIELQNNRLSYFKNLDLSRVTENGKIRVDIPDRTIGLVDEDWQLKLSGSFDGEVGIPGFSGNLLQSISLRSGTVNLGSGTGSGTRVTVNVLENYFKIGDGIKISGYLEFSGTVSADLRQPLNYKITPNISIKAVKDYRISITVEKPGLVSYLKFTNDSGYLVMNFSGITVRNATTTFGEMLTAPEVRISFKGVELPKELNVVLEADVTSRNVSYSVALPSGQDIKIERAIIDPSVVSGQVLDVSYPIPQFLTHTVNSLDLDVELLVEYKSRGISISLDLTSNFFDHKRLNFADTGGMSRQEIISKKRTIDLSTFTEFKIKIEPSISAAVEITNVSLRDGAYLVLNPKVSKLEVDNVSLKNVSYDFGKIASVDFGTILSDEIAFLRELDYQVNAIGEIEVRNATIAPVIKLNLSGTEYVITKDNPQNVGPRIAELFKNGQRMDVSLRFDLSGGMINKDSELKFILRIKFPLQMKTSTTDVKVFSSELSGDFSGLRAVLDHASNAKLRFKTWRNTTGLLVKVVIKKGMDVIIEKELSTSAPEISLSSEELRKLSEGGLTCEILIPANNTVQLNYSGELFASPYVAVKINANVEQKLK</sequence>
<name>A0A7C5VNR5_9BACT</name>
<accession>A0A7C5VNR5</accession>
<organism evidence="1">
    <name type="scientific">Fervidobacterium thailandense</name>
    <dbReference type="NCBI Taxonomy" id="1008305"/>
    <lineage>
        <taxon>Bacteria</taxon>
        <taxon>Thermotogati</taxon>
        <taxon>Thermotogota</taxon>
        <taxon>Thermotogae</taxon>
        <taxon>Thermotogales</taxon>
        <taxon>Fervidobacteriaceae</taxon>
        <taxon>Fervidobacterium</taxon>
    </lineage>
</organism>
<reference evidence="1" key="1">
    <citation type="journal article" date="2020" name="mSystems">
        <title>Genome- and Community-Level Interaction Insights into Carbon Utilization and Element Cycling Functions of Hydrothermarchaeota in Hydrothermal Sediment.</title>
        <authorList>
            <person name="Zhou Z."/>
            <person name="Liu Y."/>
            <person name="Xu W."/>
            <person name="Pan J."/>
            <person name="Luo Z.H."/>
            <person name="Li M."/>
        </authorList>
    </citation>
    <scope>NUCLEOTIDE SEQUENCE [LARGE SCALE GENOMIC DNA]</scope>
    <source>
        <strain evidence="1">SpSt-609</strain>
    </source>
</reference>
<protein>
    <submittedName>
        <fullName evidence="1">Uncharacterized protein</fullName>
    </submittedName>
</protein>
<dbReference type="EMBL" id="DSZY01000028">
    <property type="protein sequence ID" value="HGU40714.1"/>
    <property type="molecule type" value="Genomic_DNA"/>
</dbReference>
<comment type="caution">
    <text evidence="1">The sequence shown here is derived from an EMBL/GenBank/DDBJ whole genome shotgun (WGS) entry which is preliminary data.</text>
</comment>
<dbReference type="AlphaFoldDB" id="A0A7C5VNR5"/>
<dbReference type="PROSITE" id="PS51257">
    <property type="entry name" value="PROKAR_LIPOPROTEIN"/>
    <property type="match status" value="1"/>
</dbReference>
<proteinExistence type="predicted"/>